<dbReference type="InterPro" id="IPR036047">
    <property type="entry name" value="F-box-like_dom_sf"/>
</dbReference>
<dbReference type="Gene3D" id="1.20.1280.50">
    <property type="match status" value="1"/>
</dbReference>
<reference evidence="1" key="1">
    <citation type="submission" date="2020-05" db="EMBL/GenBank/DDBJ databases">
        <title>Mycena genomes resolve the evolution of fungal bioluminescence.</title>
        <authorList>
            <person name="Tsai I.J."/>
        </authorList>
    </citation>
    <scope>NUCLEOTIDE SEQUENCE</scope>
    <source>
        <strain evidence="1">110903Hualien_Pintung</strain>
    </source>
</reference>
<evidence type="ECO:0000313" key="2">
    <source>
        <dbReference type="Proteomes" id="UP000613580"/>
    </source>
</evidence>
<dbReference type="SUPFAM" id="SSF81383">
    <property type="entry name" value="F-box domain"/>
    <property type="match status" value="1"/>
</dbReference>
<dbReference type="AlphaFoldDB" id="A0A8H6VSG4"/>
<accession>A0A8H6VSG4</accession>
<comment type="caution">
    <text evidence="1">The sequence shown here is derived from an EMBL/GenBank/DDBJ whole genome shotgun (WGS) entry which is preliminary data.</text>
</comment>
<dbReference type="OrthoDB" id="3365698at2759"/>
<name>A0A8H6VSG4_MYCCL</name>
<dbReference type="Proteomes" id="UP000613580">
    <property type="component" value="Unassembled WGS sequence"/>
</dbReference>
<sequence length="502" mass="56727">MSQPDSSAPSPILRVPPEILSEILGRVPDVFPPWHGLCSPLILGLVCSYWRSVAISTPSLWSSLRIESHSAPNHMHQLLALWLERSAPLPLSFEFGVSASDDSPGFQSIFDVFLSQRARWRHASISTPRDYFGRIIGPLPRLESLEIHPSEYNIRHVLKGASAPLLTRVVLGEQVVVKSLVHDLPWAQLTHVYGKCFYRYELGILFRMAHNLVRCRVHILAIHGEDHDESEELTGPFTMPFLRHLTLISHRNAERRWLSNTLRRGPIRTLTLPVLQVLRVCSFDVVAADLEHLRDFLPVLDTLEIDPIDGPLENDMFEIISQGAAPRFARIFFGERVFIWSIKLPWAQLTHLHAECFYPTEILKVFYVAPNLVSCNICVVNNREVGQPAPVVMAHLRSLTLVSHSGPGPDDEFRWLSGVLHSGLTLPSLEVLRILYAPFEINSAELGCLRSVLFRSECKLHKLWLSPSTEFLQAEAKAALPHFAEVIQLDDSNESLIEHDES</sequence>
<evidence type="ECO:0008006" key="3">
    <source>
        <dbReference type="Google" id="ProtNLM"/>
    </source>
</evidence>
<protein>
    <recommendedName>
        <fullName evidence="3">F-box domain-containing protein</fullName>
    </recommendedName>
</protein>
<gene>
    <name evidence="1" type="ORF">HMN09_01290600</name>
</gene>
<organism evidence="1 2">
    <name type="scientific">Mycena chlorophos</name>
    <name type="common">Agaric fungus</name>
    <name type="synonym">Agaricus chlorophos</name>
    <dbReference type="NCBI Taxonomy" id="658473"/>
    <lineage>
        <taxon>Eukaryota</taxon>
        <taxon>Fungi</taxon>
        <taxon>Dikarya</taxon>
        <taxon>Basidiomycota</taxon>
        <taxon>Agaricomycotina</taxon>
        <taxon>Agaricomycetes</taxon>
        <taxon>Agaricomycetidae</taxon>
        <taxon>Agaricales</taxon>
        <taxon>Marasmiineae</taxon>
        <taxon>Mycenaceae</taxon>
        <taxon>Mycena</taxon>
    </lineage>
</organism>
<keyword evidence="2" id="KW-1185">Reference proteome</keyword>
<proteinExistence type="predicted"/>
<dbReference type="EMBL" id="JACAZE010000026">
    <property type="protein sequence ID" value="KAF7290326.1"/>
    <property type="molecule type" value="Genomic_DNA"/>
</dbReference>
<evidence type="ECO:0000313" key="1">
    <source>
        <dbReference type="EMBL" id="KAF7290326.1"/>
    </source>
</evidence>